<feature type="transmembrane region" description="Helical" evidence="3">
    <location>
        <begin position="244"/>
        <end position="266"/>
    </location>
</feature>
<dbReference type="SMART" id="SM00498">
    <property type="entry name" value="FH2"/>
    <property type="match status" value="1"/>
</dbReference>
<feature type="region of interest" description="Disordered" evidence="2">
    <location>
        <begin position="805"/>
        <end position="831"/>
    </location>
</feature>
<keyword evidence="1" id="KW-0175">Coiled coil</keyword>
<feature type="region of interest" description="Disordered" evidence="2">
    <location>
        <begin position="701"/>
        <end position="773"/>
    </location>
</feature>
<evidence type="ECO:0000259" key="4">
    <source>
        <dbReference type="PROSITE" id="PS51444"/>
    </source>
</evidence>
<comment type="caution">
    <text evidence="5">The sequence shown here is derived from an EMBL/GenBank/DDBJ whole genome shotgun (WGS) entry which is preliminary data.</text>
</comment>
<sequence length="1520" mass="163259">AVAILSSALPSEAEAGFKEGRPFLWPLLVEGLGLEGHAVEFALLVDSLLGQMPACLLEDADRAEEQADRYACPHYQEMGCLLDAFEKTCEEGEDMSELLGMHGTESVWMCCCPMPYQKCRKEDRSRSCDLAFRDIILPLGTRDVNKTLLRSSLLEVRGRLQRAGGAPCLTALAPADPVTDSCGQTLTPRLERSLPREELFCELLAWQWEELGDGRPEEFRKNNCAEPEVSAQARDGDARKDQRSAISVGFVFLAGASLIAAVSFGFQRHPLDPLTARKPRPAAARLELRQCWSGRGRRFIICQRPLPLRRRDLPCSRGNRALLRRSRALLPAMVLVRGRRAMIGNLVDQDPLLQKAGSLACMHHVSFIPLVGSGVPRLPPDSLASTLVAPPKRGPLARAEAVLQRARQALQRPSDATPSAAALASQSAGRSCGQLPMQDGQHSQQTDLSCAPASQTMAASVPPKQTTMETATAAGTFAQSLTRIDQTISYENHTQPPLSSTAMVTTEAPAGVPLPPQLLTRIDQTSTSNSHSQPPLPSTVAATPEAPAGVHLPPQTSTSIDHITSHDNYSQPSLPSEAPPGVSPPPQSPTIIDQTSNDGNYSQPPFSSTAAAMFKAPAGVPLPPHSLASIDQTRSYNNYPPQPPLPFTADVTPALPRMQEALGGSIAHSASSSHNGIPQQTEEATYTTLTQWQLDAPELPASQTHSHFQGTPQMTVPPTVSSATMTSATSAAASTSLATPGLPQGFTADSEESTPIQAKETRPLVPSAPALRVAAESDSDRALKLEICSLQEALQTVEASLRLQAPGLMPDPSPTRWSPGSEPDEEAPAMPERTVRLEREVRELREEVRRIEHTMSSLNIEPEQEAEVEEAEQDEDAVECVQEEGTDKVNALPSAEAEDTSSEAEVDGPWTPLKQAQPPWTPVKQAEQVMQPEQTMQSEQAQSEMQHLQQVDRPAQREQAELEASRTHTLTGGLTAAGAAASGSGPVQPVAAATSCAPSEPAAGTAQAAALSPAEVSAVLGGEGTQGPSMDTPGTPSAQATSAVLAEPKKGLGKGPPLKGVGKGPPLVAALAGEGQPAVAKRPGGPPLPPPAKGKAGGKGKVGPPPKGPPSKGGPPKAPPGKAGGPGPKAAAAATPAPFHKKLYWKQIDLLDAEGTIFSNSPLRGPSAPSVIDVEALTRMFQAEKTKGTQQARRSSGVLSKAQNRSVGTKLLSDHRARNVAIVLKRMPISTKELAKVLRRLEWEASEISTDDLEQILLVIPDQEEGAKLRQYQAPEAFQQLRDVEQWVFPLALLSRCAARVRLLCIARGARSQFKSATRSLASIRAACSCINRSAALREVMMLALQLGNYINHGDRSKGAKAITVGSLMALRDFKTGRMSSLHFLCASLLRTDPTRDMAEILARELRPAERVAKLQVQTLQGSLRTYARDLETVASECKNFLQEYDGSSSSMQEPVSWQSRALGLWRLRRLQKMGRRTRISRMQRKRTRQRTTKPPRPRRAPTTTSGRRVWRMQRAGSRS</sequence>
<feature type="compositionally biased region" description="Polar residues" evidence="2">
    <location>
        <begin position="440"/>
        <end position="464"/>
    </location>
</feature>
<gene>
    <name evidence="5" type="ORF">PGLA1383_LOCUS3058</name>
</gene>
<organism evidence="5 6">
    <name type="scientific">Polarella glacialis</name>
    <name type="common">Dinoflagellate</name>
    <dbReference type="NCBI Taxonomy" id="89957"/>
    <lineage>
        <taxon>Eukaryota</taxon>
        <taxon>Sar</taxon>
        <taxon>Alveolata</taxon>
        <taxon>Dinophyceae</taxon>
        <taxon>Suessiales</taxon>
        <taxon>Suessiaceae</taxon>
        <taxon>Polarella</taxon>
    </lineage>
</organism>
<name>A0A813DES9_POLGL</name>
<dbReference type="PANTHER" id="PTHR45725">
    <property type="entry name" value="FORMIN HOMOLOGY 2 FAMILY MEMBER"/>
    <property type="match status" value="1"/>
</dbReference>
<evidence type="ECO:0000313" key="6">
    <source>
        <dbReference type="Proteomes" id="UP000654075"/>
    </source>
</evidence>
<keyword evidence="3" id="KW-0812">Transmembrane</keyword>
<dbReference type="InterPro" id="IPR051425">
    <property type="entry name" value="Formin_Homology"/>
</dbReference>
<feature type="compositionally biased region" description="Basic residues" evidence="2">
    <location>
        <begin position="1476"/>
        <end position="1500"/>
    </location>
</feature>
<feature type="region of interest" description="Disordered" evidence="2">
    <location>
        <begin position="882"/>
        <end position="1134"/>
    </location>
</feature>
<feature type="region of interest" description="Disordered" evidence="2">
    <location>
        <begin position="1476"/>
        <end position="1520"/>
    </location>
</feature>
<dbReference type="PANTHER" id="PTHR45725:SF1">
    <property type="entry name" value="DISHEVELLED ASSOCIATED ACTIVATOR OF MORPHOGENESIS, ISOFORM D"/>
    <property type="match status" value="1"/>
</dbReference>
<evidence type="ECO:0000256" key="1">
    <source>
        <dbReference type="SAM" id="Coils"/>
    </source>
</evidence>
<keyword evidence="6" id="KW-1185">Reference proteome</keyword>
<keyword evidence="3" id="KW-1133">Transmembrane helix</keyword>
<feature type="domain" description="FH2" evidence="4">
    <location>
        <begin position="1130"/>
        <end position="1520"/>
    </location>
</feature>
<feature type="non-terminal residue" evidence="5">
    <location>
        <position position="1520"/>
    </location>
</feature>
<evidence type="ECO:0000313" key="5">
    <source>
        <dbReference type="EMBL" id="CAE8584117.1"/>
    </source>
</evidence>
<evidence type="ECO:0000256" key="3">
    <source>
        <dbReference type="SAM" id="Phobius"/>
    </source>
</evidence>
<accession>A0A813DES9</accession>
<feature type="compositionally biased region" description="Low complexity" evidence="2">
    <location>
        <begin position="719"/>
        <end position="739"/>
    </location>
</feature>
<feature type="compositionally biased region" description="Acidic residues" evidence="2">
    <location>
        <begin position="896"/>
        <end position="906"/>
    </location>
</feature>
<feature type="compositionally biased region" description="Low complexity" evidence="2">
    <location>
        <begin position="969"/>
        <end position="985"/>
    </location>
</feature>
<dbReference type="Gene3D" id="1.20.58.2220">
    <property type="entry name" value="Formin, FH2 domain"/>
    <property type="match status" value="1"/>
</dbReference>
<dbReference type="OrthoDB" id="447984at2759"/>
<feature type="coiled-coil region" evidence="1">
    <location>
        <begin position="834"/>
        <end position="861"/>
    </location>
</feature>
<feature type="region of interest" description="Disordered" evidence="2">
    <location>
        <begin position="524"/>
        <end position="602"/>
    </location>
</feature>
<dbReference type="PROSITE" id="PS51444">
    <property type="entry name" value="FH2"/>
    <property type="match status" value="1"/>
</dbReference>
<feature type="compositionally biased region" description="Basic and acidic residues" evidence="2">
    <location>
        <begin position="954"/>
        <end position="966"/>
    </location>
</feature>
<dbReference type="InterPro" id="IPR015425">
    <property type="entry name" value="FH2_Formin"/>
</dbReference>
<reference evidence="5" key="1">
    <citation type="submission" date="2021-02" db="EMBL/GenBank/DDBJ databases">
        <authorList>
            <person name="Dougan E. K."/>
            <person name="Rhodes N."/>
            <person name="Thang M."/>
            <person name="Chan C."/>
        </authorList>
    </citation>
    <scope>NUCLEOTIDE SEQUENCE</scope>
</reference>
<feature type="compositionally biased region" description="Low complexity" evidence="2">
    <location>
        <begin position="1055"/>
        <end position="1068"/>
    </location>
</feature>
<dbReference type="SUPFAM" id="SSF101447">
    <property type="entry name" value="Formin homology 2 domain (FH2 domain)"/>
    <property type="match status" value="1"/>
</dbReference>
<proteinExistence type="predicted"/>
<feature type="compositionally biased region" description="Polar residues" evidence="2">
    <location>
        <begin position="524"/>
        <end position="533"/>
    </location>
</feature>
<feature type="compositionally biased region" description="Pro residues" evidence="2">
    <location>
        <begin position="1103"/>
        <end position="1119"/>
    </location>
</feature>
<dbReference type="Pfam" id="PF02181">
    <property type="entry name" value="FH2"/>
    <property type="match status" value="1"/>
</dbReference>
<dbReference type="EMBL" id="CAJNNV010001017">
    <property type="protein sequence ID" value="CAE8584117.1"/>
    <property type="molecule type" value="Genomic_DNA"/>
</dbReference>
<feature type="compositionally biased region" description="Polar residues" evidence="2">
    <location>
        <begin position="701"/>
        <end position="718"/>
    </location>
</feature>
<feature type="compositionally biased region" description="Polar residues" evidence="2">
    <location>
        <begin position="554"/>
        <end position="574"/>
    </location>
</feature>
<feature type="region of interest" description="Disordered" evidence="2">
    <location>
        <begin position="409"/>
        <end position="464"/>
    </location>
</feature>
<dbReference type="InterPro" id="IPR042201">
    <property type="entry name" value="FH2_Formin_sf"/>
</dbReference>
<evidence type="ECO:0000256" key="2">
    <source>
        <dbReference type="SAM" id="MobiDB-lite"/>
    </source>
</evidence>
<dbReference type="Proteomes" id="UP000654075">
    <property type="component" value="Unassembled WGS sequence"/>
</dbReference>
<feature type="region of interest" description="Disordered" evidence="2">
    <location>
        <begin position="666"/>
        <end position="686"/>
    </location>
</feature>
<feature type="compositionally biased region" description="Polar residues" evidence="2">
    <location>
        <begin position="931"/>
        <end position="949"/>
    </location>
</feature>
<protein>
    <recommendedName>
        <fullName evidence="4">FH2 domain-containing protein</fullName>
    </recommendedName>
</protein>
<feature type="compositionally biased region" description="Polar residues" evidence="2">
    <location>
        <begin position="1026"/>
        <end position="1042"/>
    </location>
</feature>
<feature type="compositionally biased region" description="Polar residues" evidence="2">
    <location>
        <begin position="590"/>
        <end position="602"/>
    </location>
</feature>
<keyword evidence="3" id="KW-0472">Membrane</keyword>
<feature type="compositionally biased region" description="Pro residues" evidence="2">
    <location>
        <begin position="577"/>
        <end position="588"/>
    </location>
</feature>
<feature type="compositionally biased region" description="Low complexity" evidence="2">
    <location>
        <begin position="666"/>
        <end position="677"/>
    </location>
</feature>
<dbReference type="OMA" id="WEASEIS"/>